<keyword evidence="1" id="KW-0812">Transmembrane</keyword>
<feature type="transmembrane region" description="Helical" evidence="1">
    <location>
        <begin position="7"/>
        <end position="26"/>
    </location>
</feature>
<proteinExistence type="predicted"/>
<protein>
    <submittedName>
        <fullName evidence="2">Uncharacterized protein</fullName>
    </submittedName>
</protein>
<evidence type="ECO:0000256" key="1">
    <source>
        <dbReference type="SAM" id="Phobius"/>
    </source>
</evidence>
<evidence type="ECO:0000313" key="2">
    <source>
        <dbReference type="EMBL" id="MEI5905635.1"/>
    </source>
</evidence>
<evidence type="ECO:0000313" key="3">
    <source>
        <dbReference type="Proteomes" id="UP001312865"/>
    </source>
</evidence>
<dbReference type="RefSeq" id="WP_336585051.1">
    <property type="nucleotide sequence ID" value="NZ_JBBAXC010000001.1"/>
</dbReference>
<accession>A0ABU8H8J2</accession>
<keyword evidence="1" id="KW-0472">Membrane</keyword>
<organism evidence="2 3">
    <name type="scientific">Bacillus spongiae</name>
    <dbReference type="NCBI Taxonomy" id="2683610"/>
    <lineage>
        <taxon>Bacteria</taxon>
        <taxon>Bacillati</taxon>
        <taxon>Bacillota</taxon>
        <taxon>Bacilli</taxon>
        <taxon>Bacillales</taxon>
        <taxon>Bacillaceae</taxon>
        <taxon>Bacillus</taxon>
    </lineage>
</organism>
<comment type="caution">
    <text evidence="2">The sequence shown here is derived from an EMBL/GenBank/DDBJ whole genome shotgun (WGS) entry which is preliminary data.</text>
</comment>
<keyword evidence="1" id="KW-1133">Transmembrane helix</keyword>
<reference evidence="2 3" key="1">
    <citation type="journal article" date="2018" name="J. Microbiol.">
        <title>Bacillus spongiae sp. nov., isolated from sponge of Jeju Island.</title>
        <authorList>
            <person name="Lee G.E."/>
            <person name="Im W.T."/>
            <person name="Park J.S."/>
        </authorList>
    </citation>
    <scope>NUCLEOTIDE SEQUENCE [LARGE SCALE GENOMIC DNA]</scope>
    <source>
        <strain evidence="2 3">135PIL107-10</strain>
    </source>
</reference>
<gene>
    <name evidence="2" type="ORF">WAK64_00965</name>
</gene>
<name>A0ABU8H8J2_9BACI</name>
<dbReference type="Proteomes" id="UP001312865">
    <property type="component" value="Unassembled WGS sequence"/>
</dbReference>
<keyword evidence="3" id="KW-1185">Reference proteome</keyword>
<sequence>MKKRRIKLLIGIIISIVLIGGVGYYIKINTEYTVDIASNNLKSQISKWLGGRSLEVNEIHKLGSSNTTIVSISFQSGAEGIVVMKQGENGRYKITKSSSRKRDSGLWVSVENVNTNKETYAVFYGKNSGDVKSLVGEISVKNEDLNKWINSERVITIKLPNRDLIMETTKIPTNNDQETVVNNYPSLLNTEGVRIN</sequence>
<dbReference type="EMBL" id="JBBAXC010000001">
    <property type="protein sequence ID" value="MEI5905635.1"/>
    <property type="molecule type" value="Genomic_DNA"/>
</dbReference>